<keyword evidence="9" id="KW-0624">Polysaccharide degradation</keyword>
<dbReference type="FunFam" id="3.20.20.80:FF:000095">
    <property type="entry name" value="Endochitinase B1"/>
    <property type="match status" value="1"/>
</dbReference>
<dbReference type="PROSITE" id="PS51910">
    <property type="entry name" value="GH18_2"/>
    <property type="match status" value="1"/>
</dbReference>
<sequence length="439" mass="47716">MRASNMLVSGVTLLLASPIIIQAAAIQQQPLGEMSPSAVTGFKNVAYFVNWAIYGRNYNPQDLPAEELTHILYAFADVRDTGEVFLTDTWSDTDKHYANDSWNDVGNNVYGCAKQLFLQKKRNRGLKVLLSIGGWTYSSHFVQPASTADGRAKFASSAVKILSDLGFDGLDIDWEYPADDTQANNMVLLLAAVRKALDTYSSQNANGQHLLLTVASPAGPTNYNKMKLKAMDQYLDFWNLMAYDYAGSWDTNAGHMANWFPSKTNPTSTMFSTSKALSDYIAAGVPASKIVVGMPLYGRSFAATGGPGKPFQGVGPGTWESGVYDYKVLPDSGAVEYTDTDIAASWSYDAGKRLMISYDTPAIIKQKTQLIREQGLGGGMWWESSGDKKGEGSLISTVSSLLCSFVKSVGGTGQLDRSPNLLSYPVSKYDNLRAGMPNN</sequence>
<comment type="catalytic activity">
    <reaction evidence="1">
        <text>Random endo-hydrolysis of N-acetyl-beta-D-glucosaminide (1-&gt;4)-beta-linkages in chitin and chitodextrins.</text>
        <dbReference type="EC" id="3.2.1.14"/>
    </reaction>
</comment>
<evidence type="ECO:0000256" key="6">
    <source>
        <dbReference type="ARBA" id="ARBA00023180"/>
    </source>
</evidence>
<protein>
    <recommendedName>
        <fullName evidence="3">chitinase</fullName>
        <ecNumber evidence="3">3.2.1.14</ecNumber>
    </recommendedName>
</protein>
<dbReference type="Pfam" id="PF00704">
    <property type="entry name" value="Glyco_hydro_18"/>
    <property type="match status" value="1"/>
</dbReference>
<reference evidence="10" key="1">
    <citation type="submission" date="2021-02" db="EMBL/GenBank/DDBJ databases">
        <authorList>
            <person name="Syme A R."/>
            <person name="Syme A R."/>
            <person name="Moolhuijzen P."/>
        </authorList>
    </citation>
    <scope>NUCLEOTIDE SEQUENCE</scope>
    <source>
        <strain evidence="10">W1-1</strain>
    </source>
</reference>
<dbReference type="SUPFAM" id="SSF54556">
    <property type="entry name" value="Chitinase insertion domain"/>
    <property type="match status" value="1"/>
</dbReference>
<dbReference type="InterPro" id="IPR050314">
    <property type="entry name" value="Glycosyl_Hydrlase_18"/>
</dbReference>
<keyword evidence="4" id="KW-0378">Hydrolase</keyword>
<dbReference type="AlphaFoldDB" id="A0A6S6WBT1"/>
<evidence type="ECO:0000256" key="8">
    <source>
        <dbReference type="ARBA" id="ARBA00023295"/>
    </source>
</evidence>
<comment type="similarity">
    <text evidence="2">Belongs to the glycosyl hydrolase 18 family. Chitinase class V subfamily.</text>
</comment>
<keyword evidence="6" id="KW-0325">Glycoprotein</keyword>
<evidence type="ECO:0000256" key="5">
    <source>
        <dbReference type="ARBA" id="ARBA00023024"/>
    </source>
</evidence>
<dbReference type="Proteomes" id="UP000472372">
    <property type="component" value="Chromosome 9"/>
</dbReference>
<dbReference type="SUPFAM" id="SSF51445">
    <property type="entry name" value="(Trans)glycosidases"/>
    <property type="match status" value="1"/>
</dbReference>
<dbReference type="CDD" id="cd06548">
    <property type="entry name" value="GH18_chitinase"/>
    <property type="match status" value="1"/>
</dbReference>
<evidence type="ECO:0000256" key="3">
    <source>
        <dbReference type="ARBA" id="ARBA00012729"/>
    </source>
</evidence>
<keyword evidence="8" id="KW-0326">Glycosidase</keyword>
<evidence type="ECO:0000313" key="10">
    <source>
        <dbReference type="EMBL" id="CAE7207822.1"/>
    </source>
</evidence>
<organism evidence="10 11">
    <name type="scientific">Pyrenophora teres f. teres</name>
    <dbReference type="NCBI Taxonomy" id="97479"/>
    <lineage>
        <taxon>Eukaryota</taxon>
        <taxon>Fungi</taxon>
        <taxon>Dikarya</taxon>
        <taxon>Ascomycota</taxon>
        <taxon>Pezizomycotina</taxon>
        <taxon>Dothideomycetes</taxon>
        <taxon>Pleosporomycetidae</taxon>
        <taxon>Pleosporales</taxon>
        <taxon>Pleosporineae</taxon>
        <taxon>Pleosporaceae</taxon>
        <taxon>Pyrenophora</taxon>
    </lineage>
</organism>
<dbReference type="InterPro" id="IPR011583">
    <property type="entry name" value="Chitinase_II/V-like_cat"/>
</dbReference>
<dbReference type="InterPro" id="IPR029070">
    <property type="entry name" value="Chitinase_insertion_sf"/>
</dbReference>
<dbReference type="SMART" id="SM00636">
    <property type="entry name" value="Glyco_18"/>
    <property type="match status" value="1"/>
</dbReference>
<evidence type="ECO:0000256" key="9">
    <source>
        <dbReference type="ARBA" id="ARBA00023326"/>
    </source>
</evidence>
<evidence type="ECO:0000256" key="2">
    <source>
        <dbReference type="ARBA" id="ARBA00008682"/>
    </source>
</evidence>
<dbReference type="InterPro" id="IPR017853">
    <property type="entry name" value="GH"/>
</dbReference>
<dbReference type="GO" id="GO:0008843">
    <property type="term" value="F:endochitinase activity"/>
    <property type="evidence" value="ECO:0007669"/>
    <property type="project" value="UniProtKB-EC"/>
</dbReference>
<accession>A0A6S6WBT1</accession>
<gene>
    <name evidence="10" type="ORF">PTTW11_09752</name>
</gene>
<dbReference type="EC" id="3.2.1.14" evidence="3"/>
<dbReference type="FunFam" id="3.10.50.10:FF:000005">
    <property type="entry name" value="Endochitinase B1"/>
    <property type="match status" value="1"/>
</dbReference>
<keyword evidence="5" id="KW-0146">Chitin degradation</keyword>
<dbReference type="PANTHER" id="PTHR11177:SF317">
    <property type="entry name" value="CHITINASE 12-RELATED"/>
    <property type="match status" value="1"/>
</dbReference>
<dbReference type="GO" id="GO:0005576">
    <property type="term" value="C:extracellular region"/>
    <property type="evidence" value="ECO:0007669"/>
    <property type="project" value="TreeGrafter"/>
</dbReference>
<dbReference type="Gene3D" id="3.10.50.10">
    <property type="match status" value="1"/>
</dbReference>
<dbReference type="EMBL" id="HG992985">
    <property type="protein sequence ID" value="CAE7207822.1"/>
    <property type="molecule type" value="Genomic_DNA"/>
</dbReference>
<keyword evidence="7" id="KW-0119">Carbohydrate metabolism</keyword>
<dbReference type="Gene3D" id="3.20.20.80">
    <property type="entry name" value="Glycosidases"/>
    <property type="match status" value="1"/>
</dbReference>
<dbReference type="PROSITE" id="PS01095">
    <property type="entry name" value="GH18_1"/>
    <property type="match status" value="1"/>
</dbReference>
<dbReference type="InterPro" id="IPR001223">
    <property type="entry name" value="Glyco_hydro18_cat"/>
</dbReference>
<evidence type="ECO:0000256" key="7">
    <source>
        <dbReference type="ARBA" id="ARBA00023277"/>
    </source>
</evidence>
<dbReference type="GO" id="GO:0000272">
    <property type="term" value="P:polysaccharide catabolic process"/>
    <property type="evidence" value="ECO:0007669"/>
    <property type="project" value="UniProtKB-KW"/>
</dbReference>
<evidence type="ECO:0000313" key="11">
    <source>
        <dbReference type="Proteomes" id="UP000472372"/>
    </source>
</evidence>
<dbReference type="InterPro" id="IPR001579">
    <property type="entry name" value="Glyco_hydro_18_chit_AS"/>
</dbReference>
<dbReference type="GO" id="GO:0008061">
    <property type="term" value="F:chitin binding"/>
    <property type="evidence" value="ECO:0007669"/>
    <property type="project" value="InterPro"/>
</dbReference>
<proteinExistence type="inferred from homology"/>
<name>A0A6S6WBT1_9PLEO</name>
<dbReference type="GO" id="GO:0006032">
    <property type="term" value="P:chitin catabolic process"/>
    <property type="evidence" value="ECO:0007669"/>
    <property type="project" value="UniProtKB-KW"/>
</dbReference>
<evidence type="ECO:0000256" key="4">
    <source>
        <dbReference type="ARBA" id="ARBA00022801"/>
    </source>
</evidence>
<dbReference type="PANTHER" id="PTHR11177">
    <property type="entry name" value="CHITINASE"/>
    <property type="match status" value="1"/>
</dbReference>
<evidence type="ECO:0000256" key="1">
    <source>
        <dbReference type="ARBA" id="ARBA00000822"/>
    </source>
</evidence>